<dbReference type="InterPro" id="IPR005645">
    <property type="entry name" value="FSH-like_dom"/>
</dbReference>
<gene>
    <name evidence="3" type="ORF">R9X50_00536100</name>
</gene>
<dbReference type="Proteomes" id="UP001303373">
    <property type="component" value="Chromosome 8"/>
</dbReference>
<organism evidence="3 4">
    <name type="scientific">Acrodontium crateriforme</name>
    <dbReference type="NCBI Taxonomy" id="150365"/>
    <lineage>
        <taxon>Eukaryota</taxon>
        <taxon>Fungi</taxon>
        <taxon>Dikarya</taxon>
        <taxon>Ascomycota</taxon>
        <taxon>Pezizomycotina</taxon>
        <taxon>Dothideomycetes</taxon>
        <taxon>Dothideomycetidae</taxon>
        <taxon>Mycosphaerellales</taxon>
        <taxon>Teratosphaeriaceae</taxon>
        <taxon>Acrodontium</taxon>
    </lineage>
</organism>
<evidence type="ECO:0000313" key="4">
    <source>
        <dbReference type="Proteomes" id="UP001303373"/>
    </source>
</evidence>
<accession>A0AAQ3R5V3</accession>
<name>A0AAQ3R5V3_9PEZI</name>
<dbReference type="Pfam" id="PF03959">
    <property type="entry name" value="FSH1"/>
    <property type="match status" value="1"/>
</dbReference>
<dbReference type="SUPFAM" id="SSF53474">
    <property type="entry name" value="alpha/beta-Hydrolases"/>
    <property type="match status" value="1"/>
</dbReference>
<dbReference type="EMBL" id="CP138587">
    <property type="protein sequence ID" value="WPH02496.1"/>
    <property type="molecule type" value="Genomic_DNA"/>
</dbReference>
<dbReference type="GO" id="GO:0005737">
    <property type="term" value="C:cytoplasm"/>
    <property type="evidence" value="ECO:0007669"/>
    <property type="project" value="TreeGrafter"/>
</dbReference>
<dbReference type="AlphaFoldDB" id="A0AAQ3R5V3"/>
<dbReference type="PANTHER" id="PTHR48070">
    <property type="entry name" value="ESTERASE OVCA2"/>
    <property type="match status" value="1"/>
</dbReference>
<dbReference type="GO" id="GO:0016787">
    <property type="term" value="F:hydrolase activity"/>
    <property type="evidence" value="ECO:0007669"/>
    <property type="project" value="UniProtKB-KW"/>
</dbReference>
<proteinExistence type="predicted"/>
<dbReference type="InterPro" id="IPR050593">
    <property type="entry name" value="LovG"/>
</dbReference>
<evidence type="ECO:0000259" key="2">
    <source>
        <dbReference type="Pfam" id="PF03959"/>
    </source>
</evidence>
<protein>
    <recommendedName>
        <fullName evidence="2">Serine hydrolase domain-containing protein</fullName>
    </recommendedName>
</protein>
<feature type="domain" description="Serine hydrolase" evidence="2">
    <location>
        <begin position="22"/>
        <end position="302"/>
    </location>
</feature>
<dbReference type="GO" id="GO:0019748">
    <property type="term" value="P:secondary metabolic process"/>
    <property type="evidence" value="ECO:0007669"/>
    <property type="project" value="TreeGrafter"/>
</dbReference>
<evidence type="ECO:0000256" key="1">
    <source>
        <dbReference type="ARBA" id="ARBA00022801"/>
    </source>
</evidence>
<sequence>MIAFIELVATNYPLVFRHTGIMKLMCLHGYGTSGAIFQRQLSPIIEALGRNHQWIFVDGEVDVGASDLAEYHTGPYHAYHEGIEPTAVQTAHDLIDAVLDEEGPFDGVVAFSQGASLAISYILQHKRQHPREPSPFGFAVLFSPGFVLSPDLDYKRHILKPLVNHMTFERFQALLSKPLNCQQKLTMAEVYKMQHLDEREKNAVYEVLQTAVSVLGTRRSLGFENDEVFFKTTANGMIDEEAFPRFFHPVYTTELISIPTVHVVGRQEPPSLRRLATVARDFCEKSCMTVFEHGDGHRPPRNPGDVMAVVSAIEQANMFSQMQRTMSTIKARRQMACL</sequence>
<dbReference type="PANTHER" id="PTHR48070:SF4">
    <property type="entry name" value="ESTERASE ALNB"/>
    <property type="match status" value="1"/>
</dbReference>
<reference evidence="3 4" key="1">
    <citation type="submission" date="2023-11" db="EMBL/GenBank/DDBJ databases">
        <title>An acidophilic fungus is an integral part of prey digestion in a carnivorous sundew plant.</title>
        <authorList>
            <person name="Tsai I.J."/>
        </authorList>
    </citation>
    <scope>NUCLEOTIDE SEQUENCE [LARGE SCALE GENOMIC DNA]</scope>
    <source>
        <strain evidence="3">169a</strain>
    </source>
</reference>
<keyword evidence="4" id="KW-1185">Reference proteome</keyword>
<evidence type="ECO:0000313" key="3">
    <source>
        <dbReference type="EMBL" id="WPH02496.1"/>
    </source>
</evidence>
<dbReference type="InterPro" id="IPR029058">
    <property type="entry name" value="AB_hydrolase_fold"/>
</dbReference>
<dbReference type="Gene3D" id="3.40.50.1820">
    <property type="entry name" value="alpha/beta hydrolase"/>
    <property type="match status" value="1"/>
</dbReference>
<keyword evidence="1" id="KW-0378">Hydrolase</keyword>
<dbReference type="GO" id="GO:0005634">
    <property type="term" value="C:nucleus"/>
    <property type="evidence" value="ECO:0007669"/>
    <property type="project" value="TreeGrafter"/>
</dbReference>